<dbReference type="KEGG" id="pcor:KS4_15560"/>
<accession>A0A517YTF2</accession>
<dbReference type="CDD" id="cd01949">
    <property type="entry name" value="GGDEF"/>
    <property type="match status" value="1"/>
</dbReference>
<evidence type="ECO:0000313" key="4">
    <source>
        <dbReference type="EMBL" id="QDU33506.1"/>
    </source>
</evidence>
<dbReference type="OrthoDB" id="244535at2"/>
<keyword evidence="5" id="KW-1185">Reference proteome</keyword>
<feature type="domain" description="GGDEF" evidence="3">
    <location>
        <begin position="302"/>
        <end position="446"/>
    </location>
</feature>
<evidence type="ECO:0000256" key="1">
    <source>
        <dbReference type="ARBA" id="ARBA00012528"/>
    </source>
</evidence>
<dbReference type="SMART" id="SM00267">
    <property type="entry name" value="GGDEF"/>
    <property type="match status" value="1"/>
</dbReference>
<proteinExistence type="predicted"/>
<dbReference type="Gene3D" id="3.30.70.270">
    <property type="match status" value="1"/>
</dbReference>
<protein>
    <recommendedName>
        <fullName evidence="1">diguanylate cyclase</fullName>
        <ecNumber evidence="1">2.7.7.65</ecNumber>
    </recommendedName>
</protein>
<dbReference type="Proteomes" id="UP000317369">
    <property type="component" value="Chromosome"/>
</dbReference>
<dbReference type="Pfam" id="PF00990">
    <property type="entry name" value="GGDEF"/>
    <property type="match status" value="1"/>
</dbReference>
<dbReference type="InterPro" id="IPR029787">
    <property type="entry name" value="Nucleotide_cyclase"/>
</dbReference>
<dbReference type="EC" id="2.7.7.65" evidence="1"/>
<dbReference type="GO" id="GO:0052621">
    <property type="term" value="F:diguanylate cyclase activity"/>
    <property type="evidence" value="ECO:0007669"/>
    <property type="project" value="UniProtKB-EC"/>
</dbReference>
<organism evidence="4 5">
    <name type="scientific">Poriferisphaera corsica</name>
    <dbReference type="NCBI Taxonomy" id="2528020"/>
    <lineage>
        <taxon>Bacteria</taxon>
        <taxon>Pseudomonadati</taxon>
        <taxon>Planctomycetota</taxon>
        <taxon>Phycisphaerae</taxon>
        <taxon>Phycisphaerales</taxon>
        <taxon>Phycisphaeraceae</taxon>
        <taxon>Poriferisphaera</taxon>
    </lineage>
</organism>
<dbReference type="RefSeq" id="WP_145076598.1">
    <property type="nucleotide sequence ID" value="NZ_CP036425.1"/>
</dbReference>
<sequence length="455" mass="49912">MTSHVRDELQIEIERSEMLRGERRLRVLCVGGGELISAVSKIGDRVEIACCENYMMALGELAKREVDVVIGQASGLVLAAGSIARGLKRLAPNARLVMVADVDEGVLREAAENGFDAMVGWPLDTELLRVALMGGSIQQVTEPDVVVHELKPIEQDENADHDIDPSEDIDADDALGDVDLVDALLDDEGGLRKMAMRLIAQQSGMDGMRLVGPSDEVNGGESSVAVEYGGRVFGVLCGPRDVMGEDDLAMWSAWLSRWLALEDQVRQLHMAAMKDDLTGAWNRRYFYRFLEKIMVRARSDRSQVTVMVFDIDDFKKYNDRYGHAAGDEILSETVRLMNSVVREHDVVARIGGDEFAVIFWDADGPRKANSRHPEDVIMAARRFQKAVCGCEFPKLADESKGTLTVSGGLASYPWDGCTGEALVEKADGMALESKRKGKNAIMYGQGGDTACGHRV</sequence>
<dbReference type="PROSITE" id="PS50887">
    <property type="entry name" value="GGDEF"/>
    <property type="match status" value="1"/>
</dbReference>
<gene>
    <name evidence="4" type="primary">pleD_2</name>
    <name evidence="4" type="ORF">KS4_15560</name>
</gene>
<comment type="catalytic activity">
    <reaction evidence="2">
        <text>2 GTP = 3',3'-c-di-GMP + 2 diphosphate</text>
        <dbReference type="Rhea" id="RHEA:24898"/>
        <dbReference type="ChEBI" id="CHEBI:33019"/>
        <dbReference type="ChEBI" id="CHEBI:37565"/>
        <dbReference type="ChEBI" id="CHEBI:58805"/>
        <dbReference type="EC" id="2.7.7.65"/>
    </reaction>
</comment>
<dbReference type="EMBL" id="CP036425">
    <property type="protein sequence ID" value="QDU33506.1"/>
    <property type="molecule type" value="Genomic_DNA"/>
</dbReference>
<dbReference type="NCBIfam" id="TIGR00254">
    <property type="entry name" value="GGDEF"/>
    <property type="match status" value="1"/>
</dbReference>
<evidence type="ECO:0000259" key="3">
    <source>
        <dbReference type="PROSITE" id="PS50887"/>
    </source>
</evidence>
<dbReference type="SUPFAM" id="SSF55073">
    <property type="entry name" value="Nucleotide cyclase"/>
    <property type="match status" value="1"/>
</dbReference>
<dbReference type="InterPro" id="IPR000160">
    <property type="entry name" value="GGDEF_dom"/>
</dbReference>
<dbReference type="PANTHER" id="PTHR45138:SF9">
    <property type="entry name" value="DIGUANYLATE CYCLASE DGCM-RELATED"/>
    <property type="match status" value="1"/>
</dbReference>
<reference evidence="4 5" key="1">
    <citation type="submission" date="2019-02" db="EMBL/GenBank/DDBJ databases">
        <title>Deep-cultivation of Planctomycetes and their phenomic and genomic characterization uncovers novel biology.</title>
        <authorList>
            <person name="Wiegand S."/>
            <person name="Jogler M."/>
            <person name="Boedeker C."/>
            <person name="Pinto D."/>
            <person name="Vollmers J."/>
            <person name="Rivas-Marin E."/>
            <person name="Kohn T."/>
            <person name="Peeters S.H."/>
            <person name="Heuer A."/>
            <person name="Rast P."/>
            <person name="Oberbeckmann S."/>
            <person name="Bunk B."/>
            <person name="Jeske O."/>
            <person name="Meyerdierks A."/>
            <person name="Storesund J.E."/>
            <person name="Kallscheuer N."/>
            <person name="Luecker S."/>
            <person name="Lage O.M."/>
            <person name="Pohl T."/>
            <person name="Merkel B.J."/>
            <person name="Hornburger P."/>
            <person name="Mueller R.-W."/>
            <person name="Bruemmer F."/>
            <person name="Labrenz M."/>
            <person name="Spormann A.M."/>
            <person name="Op den Camp H."/>
            <person name="Overmann J."/>
            <person name="Amann R."/>
            <person name="Jetten M.S.M."/>
            <person name="Mascher T."/>
            <person name="Medema M.H."/>
            <person name="Devos D.P."/>
            <person name="Kaster A.-K."/>
            <person name="Ovreas L."/>
            <person name="Rohde M."/>
            <person name="Galperin M.Y."/>
            <person name="Jogler C."/>
        </authorList>
    </citation>
    <scope>NUCLEOTIDE SEQUENCE [LARGE SCALE GENOMIC DNA]</scope>
    <source>
        <strain evidence="4 5">KS4</strain>
    </source>
</reference>
<dbReference type="InterPro" id="IPR050469">
    <property type="entry name" value="Diguanylate_Cyclase"/>
</dbReference>
<name>A0A517YTF2_9BACT</name>
<dbReference type="PANTHER" id="PTHR45138">
    <property type="entry name" value="REGULATORY COMPONENTS OF SENSORY TRANSDUCTION SYSTEM"/>
    <property type="match status" value="1"/>
</dbReference>
<evidence type="ECO:0000256" key="2">
    <source>
        <dbReference type="ARBA" id="ARBA00034247"/>
    </source>
</evidence>
<dbReference type="AlphaFoldDB" id="A0A517YTF2"/>
<dbReference type="InterPro" id="IPR043128">
    <property type="entry name" value="Rev_trsase/Diguanyl_cyclase"/>
</dbReference>
<evidence type="ECO:0000313" key="5">
    <source>
        <dbReference type="Proteomes" id="UP000317369"/>
    </source>
</evidence>